<dbReference type="PROSITE" id="PS51318">
    <property type="entry name" value="TAT"/>
    <property type="match status" value="1"/>
</dbReference>
<gene>
    <name evidence="5" type="ORF">HGMM_F51E07C23</name>
</gene>
<feature type="signal peptide" evidence="3">
    <location>
        <begin position="1"/>
        <end position="34"/>
    </location>
</feature>
<dbReference type="GO" id="GO:0015833">
    <property type="term" value="P:peptide transport"/>
    <property type="evidence" value="ECO:0007669"/>
    <property type="project" value="TreeGrafter"/>
</dbReference>
<evidence type="ECO:0000259" key="4">
    <source>
        <dbReference type="Pfam" id="PF00496"/>
    </source>
</evidence>
<dbReference type="InterPro" id="IPR039424">
    <property type="entry name" value="SBP_5"/>
</dbReference>
<dbReference type="GO" id="GO:0042597">
    <property type="term" value="C:periplasmic space"/>
    <property type="evidence" value="ECO:0007669"/>
    <property type="project" value="UniProtKB-ARBA"/>
</dbReference>
<name>H5SN42_9CHLR</name>
<feature type="region of interest" description="Disordered" evidence="2">
    <location>
        <begin position="35"/>
        <end position="65"/>
    </location>
</feature>
<dbReference type="PANTHER" id="PTHR30290">
    <property type="entry name" value="PERIPLASMIC BINDING COMPONENT OF ABC TRANSPORTER"/>
    <property type="match status" value="1"/>
</dbReference>
<dbReference type="EMBL" id="AP011779">
    <property type="protein sequence ID" value="BAL57578.1"/>
    <property type="molecule type" value="Genomic_DNA"/>
</dbReference>
<keyword evidence="1 3" id="KW-0732">Signal</keyword>
<evidence type="ECO:0000256" key="3">
    <source>
        <dbReference type="SAM" id="SignalP"/>
    </source>
</evidence>
<dbReference type="Gene3D" id="3.10.105.10">
    <property type="entry name" value="Dipeptide-binding Protein, Domain 3"/>
    <property type="match status" value="1"/>
</dbReference>
<reference evidence="5" key="1">
    <citation type="journal article" date="2005" name="Environ. Microbiol.">
        <title>Genetic and functional properties of uncultivated thermophilic crenarchaeotes from a subsurface gold mine as revealed by analysis of genome fragments.</title>
        <authorList>
            <person name="Nunoura T."/>
            <person name="Hirayama H."/>
            <person name="Takami H."/>
            <person name="Oida H."/>
            <person name="Nishi S."/>
            <person name="Shimamura S."/>
            <person name="Suzuki Y."/>
            <person name="Inagaki F."/>
            <person name="Takai K."/>
            <person name="Nealson K.H."/>
            <person name="Horikoshi K."/>
        </authorList>
    </citation>
    <scope>NUCLEOTIDE SEQUENCE</scope>
</reference>
<sequence>MAAKFHRSKMNRRQFLRLLGLTGTGIALSPVLSACSGQSAPPPTTAAQATSAPAPTATPTPQPLPQSVVIAYNDEIKTLEPHKVSRNLTQLSPHRSIWDPFRDQDRNLVYQPGVIKNVNWAPDADLTLDVEVQQGIKFHNGDDLTAEDVAFSFQRMQTEGFAYAGIWRRITQIDMKDEFNLRLTLDRYDPSIMAWMGFLNALVIPKKYFEEVGEEGFLQNPVGSGPYKFKEFVAGSHLTLEAFEDYWRGPAAIKTVTFEIVTDATARAAAIEAGTADLTLEIPIADFERLSSLPDLKGVAQPVTDVAVLFVAPYFEPFGDERVRLALHYALDKKSIVDNVLLGFGIPVSTTEAPQYMAYPEDYTFPYDPDKARELLAEAGYTPDNPLKITVFSTNGFKTRDFEVMQAAVEMWRQVGVEAEIETVTIPQFFELRNTAQLKSLALYFWSNATGDPINSVALSNFPPSPFSAFKGDVDYTGLKDELTEKLAPIFSERDEAKRIAAAKEGAIYVVEHGLMIPLYQVVSPIVMKKNLQYEPYPQGWLVPYDMKWT</sequence>
<dbReference type="AlphaFoldDB" id="H5SN42"/>
<dbReference type="Pfam" id="PF00496">
    <property type="entry name" value="SBP_bac_5"/>
    <property type="match status" value="1"/>
</dbReference>
<dbReference type="PANTHER" id="PTHR30290:SF38">
    <property type="entry name" value="D,D-DIPEPTIDE-BINDING PERIPLASMIC PROTEIN DDPA-RELATED"/>
    <property type="match status" value="1"/>
</dbReference>
<feature type="domain" description="Solute-binding protein family 5" evidence="4">
    <location>
        <begin position="111"/>
        <end position="459"/>
    </location>
</feature>
<protein>
    <submittedName>
        <fullName evidence="5">Peptide/nickel transport system substrate-binding protein</fullName>
    </submittedName>
</protein>
<dbReference type="GO" id="GO:0043190">
    <property type="term" value="C:ATP-binding cassette (ABC) transporter complex"/>
    <property type="evidence" value="ECO:0007669"/>
    <property type="project" value="InterPro"/>
</dbReference>
<organism evidence="5">
    <name type="scientific">uncultured Chloroflexota bacterium</name>
    <dbReference type="NCBI Taxonomy" id="166587"/>
    <lineage>
        <taxon>Bacteria</taxon>
        <taxon>Bacillati</taxon>
        <taxon>Chloroflexota</taxon>
        <taxon>environmental samples</taxon>
    </lineage>
</organism>
<dbReference type="InterPro" id="IPR000914">
    <property type="entry name" value="SBP_5_dom"/>
</dbReference>
<feature type="chain" id="PRO_5003597744" evidence="3">
    <location>
        <begin position="35"/>
        <end position="550"/>
    </location>
</feature>
<dbReference type="GO" id="GO:1904680">
    <property type="term" value="F:peptide transmembrane transporter activity"/>
    <property type="evidence" value="ECO:0007669"/>
    <property type="project" value="TreeGrafter"/>
</dbReference>
<proteinExistence type="predicted"/>
<dbReference type="PROSITE" id="PS51257">
    <property type="entry name" value="PROKAR_LIPOPROTEIN"/>
    <property type="match status" value="1"/>
</dbReference>
<feature type="compositionally biased region" description="Low complexity" evidence="2">
    <location>
        <begin position="45"/>
        <end position="55"/>
    </location>
</feature>
<evidence type="ECO:0000256" key="1">
    <source>
        <dbReference type="ARBA" id="ARBA00022729"/>
    </source>
</evidence>
<reference evidence="5" key="2">
    <citation type="journal article" date="2012" name="PLoS ONE">
        <title>A Deeply Branching Thermophilic Bacterium with an Ancient Acetyl-CoA Pathway Dominates a Subsurface Ecosystem.</title>
        <authorList>
            <person name="Takami H."/>
            <person name="Noguchi H."/>
            <person name="Takaki Y."/>
            <person name="Uchiyama I."/>
            <person name="Toyoda A."/>
            <person name="Nishi S."/>
            <person name="Chee G.-J."/>
            <person name="Arai W."/>
            <person name="Nunoura T."/>
            <person name="Itoh T."/>
            <person name="Hattori M."/>
            <person name="Takai K."/>
        </authorList>
    </citation>
    <scope>NUCLEOTIDE SEQUENCE</scope>
</reference>
<dbReference type="PIRSF" id="PIRSF002741">
    <property type="entry name" value="MppA"/>
    <property type="match status" value="1"/>
</dbReference>
<evidence type="ECO:0000313" key="5">
    <source>
        <dbReference type="EMBL" id="BAL57578.1"/>
    </source>
</evidence>
<dbReference type="InterPro" id="IPR030678">
    <property type="entry name" value="Peptide/Ni-bd"/>
</dbReference>
<dbReference type="SUPFAM" id="SSF53850">
    <property type="entry name" value="Periplasmic binding protein-like II"/>
    <property type="match status" value="1"/>
</dbReference>
<dbReference type="InterPro" id="IPR006311">
    <property type="entry name" value="TAT_signal"/>
</dbReference>
<dbReference type="Gene3D" id="3.40.190.10">
    <property type="entry name" value="Periplasmic binding protein-like II"/>
    <property type="match status" value="1"/>
</dbReference>
<evidence type="ECO:0000256" key="2">
    <source>
        <dbReference type="SAM" id="MobiDB-lite"/>
    </source>
</evidence>
<accession>H5SN42</accession>